<name>A0A2N4UKT0_9BURK</name>
<keyword evidence="6 9" id="KW-1133">Transmembrane helix</keyword>
<evidence type="ECO:0000256" key="9">
    <source>
        <dbReference type="RuleBase" id="RU369079"/>
    </source>
</evidence>
<feature type="transmembrane region" description="Helical" evidence="9">
    <location>
        <begin position="21"/>
        <end position="44"/>
    </location>
</feature>
<evidence type="ECO:0000313" key="11">
    <source>
        <dbReference type="EMBL" id="PLC55598.1"/>
    </source>
</evidence>
<keyword evidence="3" id="KW-1003">Cell membrane</keyword>
<gene>
    <name evidence="11" type="ORF">CR155_00635</name>
</gene>
<comment type="function">
    <text evidence="9">Part of the tripartite ATP-independent periplasmic (TRAP) transport system.</text>
</comment>
<comment type="subunit">
    <text evidence="9">The complex comprises the extracytoplasmic solute receptor protein and the two transmembrane proteins.</text>
</comment>
<evidence type="ECO:0000256" key="7">
    <source>
        <dbReference type="ARBA" id="ARBA00023136"/>
    </source>
</evidence>
<dbReference type="RefSeq" id="WP_102068079.1">
    <property type="nucleotide sequence ID" value="NZ_PDNV01000001.1"/>
</dbReference>
<feature type="transmembrane region" description="Helical" evidence="9">
    <location>
        <begin position="133"/>
        <end position="154"/>
    </location>
</feature>
<evidence type="ECO:0000259" key="10">
    <source>
        <dbReference type="Pfam" id="PF04290"/>
    </source>
</evidence>
<dbReference type="EMBL" id="PDNV01000001">
    <property type="protein sequence ID" value="PLC55598.1"/>
    <property type="molecule type" value="Genomic_DNA"/>
</dbReference>
<keyword evidence="2 9" id="KW-0813">Transport</keyword>
<dbReference type="InterPro" id="IPR007387">
    <property type="entry name" value="TRAP_DctQ"/>
</dbReference>
<dbReference type="PANTHER" id="PTHR35011:SF10">
    <property type="entry name" value="TRAP TRANSPORTER SMALL PERMEASE PROTEIN"/>
    <property type="match status" value="1"/>
</dbReference>
<comment type="subcellular location">
    <subcellularLocation>
        <location evidence="1 9">Cell inner membrane</location>
        <topology evidence="1 9">Multi-pass membrane protein</topology>
    </subcellularLocation>
</comment>
<evidence type="ECO:0000256" key="2">
    <source>
        <dbReference type="ARBA" id="ARBA00022448"/>
    </source>
</evidence>
<keyword evidence="12" id="KW-1185">Reference proteome</keyword>
<sequence>MRPFSQRFFRVSEGINRIAVLISEAALLALMLITVYAVIARYVFRSPSVYAVEVSTYILLVVAWAAVGWVHQVDRHVSMEALNLRLTGRWKRIANATSELTILVFCAVLIWSGSNVVLTSIERGYRSASLLKFPLWIIYTLIPLGALLLGAVALRRLMQTALPDAETPNKEN</sequence>
<evidence type="ECO:0000256" key="1">
    <source>
        <dbReference type="ARBA" id="ARBA00004429"/>
    </source>
</evidence>
<dbReference type="GO" id="GO:0015740">
    <property type="term" value="P:C4-dicarboxylate transport"/>
    <property type="evidence" value="ECO:0007669"/>
    <property type="project" value="TreeGrafter"/>
</dbReference>
<dbReference type="PANTHER" id="PTHR35011">
    <property type="entry name" value="2,3-DIKETO-L-GULONATE TRAP TRANSPORTER SMALL PERMEASE PROTEIN YIAM"/>
    <property type="match status" value="1"/>
</dbReference>
<evidence type="ECO:0000313" key="12">
    <source>
        <dbReference type="Proteomes" id="UP000234328"/>
    </source>
</evidence>
<keyword evidence="4 9" id="KW-0997">Cell inner membrane</keyword>
<proteinExistence type="inferred from homology"/>
<dbReference type="GO" id="GO:0022857">
    <property type="term" value="F:transmembrane transporter activity"/>
    <property type="evidence" value="ECO:0007669"/>
    <property type="project" value="UniProtKB-UniRule"/>
</dbReference>
<evidence type="ECO:0000256" key="8">
    <source>
        <dbReference type="ARBA" id="ARBA00038436"/>
    </source>
</evidence>
<dbReference type="InterPro" id="IPR055348">
    <property type="entry name" value="DctQ"/>
</dbReference>
<feature type="domain" description="Tripartite ATP-independent periplasmic transporters DctQ component" evidence="10">
    <location>
        <begin position="30"/>
        <end position="160"/>
    </location>
</feature>
<comment type="caution">
    <text evidence="11">The sequence shown here is derived from an EMBL/GenBank/DDBJ whole genome shotgun (WGS) entry which is preliminary data.</text>
</comment>
<dbReference type="Pfam" id="PF04290">
    <property type="entry name" value="DctQ"/>
    <property type="match status" value="1"/>
</dbReference>
<dbReference type="OrthoDB" id="8686040at2"/>
<evidence type="ECO:0000256" key="4">
    <source>
        <dbReference type="ARBA" id="ARBA00022519"/>
    </source>
</evidence>
<feature type="transmembrane region" description="Helical" evidence="9">
    <location>
        <begin position="93"/>
        <end position="113"/>
    </location>
</feature>
<feature type="transmembrane region" description="Helical" evidence="9">
    <location>
        <begin position="50"/>
        <end position="72"/>
    </location>
</feature>
<protein>
    <recommendedName>
        <fullName evidence="9">TRAP transporter small permease protein</fullName>
    </recommendedName>
</protein>
<accession>A0A2N4UKT0</accession>
<dbReference type="Proteomes" id="UP000234328">
    <property type="component" value="Unassembled WGS sequence"/>
</dbReference>
<comment type="similarity">
    <text evidence="8 9">Belongs to the TRAP transporter small permease family.</text>
</comment>
<reference evidence="11 12" key="1">
    <citation type="submission" date="2017-10" db="EMBL/GenBank/DDBJ databases">
        <title>Two draft genome sequences of Pusillimonas sp. strains isolated from a nitrate- and radionuclide-contaminated groundwater in Russia.</title>
        <authorList>
            <person name="Grouzdev D.S."/>
            <person name="Tourova T.P."/>
            <person name="Goeva M.A."/>
            <person name="Babich T.L."/>
            <person name="Sokolova D.S."/>
            <person name="Abdullin R."/>
            <person name="Poltaraus A.B."/>
            <person name="Toshchakov S.V."/>
            <person name="Nazina T.N."/>
        </authorList>
    </citation>
    <scope>NUCLEOTIDE SEQUENCE [LARGE SCALE GENOMIC DNA]</scope>
    <source>
        <strain evidence="11 12">JR1/69-2-13</strain>
    </source>
</reference>
<keyword evidence="7 9" id="KW-0472">Membrane</keyword>
<evidence type="ECO:0000256" key="5">
    <source>
        <dbReference type="ARBA" id="ARBA00022692"/>
    </source>
</evidence>
<organism evidence="11 12">
    <name type="scientific">Pollutimonas nitritireducens</name>
    <dbReference type="NCBI Taxonomy" id="2045209"/>
    <lineage>
        <taxon>Bacteria</taxon>
        <taxon>Pseudomonadati</taxon>
        <taxon>Pseudomonadota</taxon>
        <taxon>Betaproteobacteria</taxon>
        <taxon>Burkholderiales</taxon>
        <taxon>Alcaligenaceae</taxon>
        <taxon>Pollutimonas</taxon>
    </lineage>
</organism>
<keyword evidence="5 9" id="KW-0812">Transmembrane</keyword>
<evidence type="ECO:0000256" key="6">
    <source>
        <dbReference type="ARBA" id="ARBA00022989"/>
    </source>
</evidence>
<dbReference type="AlphaFoldDB" id="A0A2N4UKT0"/>
<evidence type="ECO:0000256" key="3">
    <source>
        <dbReference type="ARBA" id="ARBA00022475"/>
    </source>
</evidence>
<dbReference type="GO" id="GO:0005886">
    <property type="term" value="C:plasma membrane"/>
    <property type="evidence" value="ECO:0007669"/>
    <property type="project" value="UniProtKB-SubCell"/>
</dbReference>